<feature type="binding site" evidence="8">
    <location>
        <position position="731"/>
    </location>
    <ligand>
        <name>Cu cation</name>
        <dbReference type="ChEBI" id="CHEBI:23378"/>
    </ligand>
</feature>
<dbReference type="InterPro" id="IPR035902">
    <property type="entry name" value="Nuc_phospho_transferase"/>
</dbReference>
<dbReference type="GO" id="GO:0055070">
    <property type="term" value="P:copper ion homeostasis"/>
    <property type="evidence" value="ECO:0007669"/>
    <property type="project" value="UniProtKB-ARBA"/>
</dbReference>
<feature type="binding site" evidence="8">
    <location>
        <position position="822"/>
    </location>
    <ligand>
        <name>Cu cation</name>
        <dbReference type="ChEBI" id="CHEBI:23378"/>
    </ligand>
</feature>
<proteinExistence type="inferred from homology"/>
<dbReference type="SUPFAM" id="SSF54680">
    <property type="entry name" value="Pyrimidine nucleoside phosphorylase C-terminal domain"/>
    <property type="match status" value="1"/>
</dbReference>
<dbReference type="GO" id="GO:0004645">
    <property type="term" value="F:1,4-alpha-oligoglucan phosphorylase activity"/>
    <property type="evidence" value="ECO:0007669"/>
    <property type="project" value="InterPro"/>
</dbReference>
<accession>A0AAW0IR31</accession>
<dbReference type="SUPFAM" id="SSF52418">
    <property type="entry name" value="Nucleoside phosphorylase/phosphoribosyltransferase catalytic domain"/>
    <property type="match status" value="1"/>
</dbReference>
<dbReference type="InterPro" id="IPR036249">
    <property type="entry name" value="Thioredoxin-like_sf"/>
</dbReference>
<reference evidence="11 12" key="1">
    <citation type="journal article" date="2023" name="bioRxiv">
        <title>Conserved and derived expression patterns and positive selection on dental genes reveal complex evolutionary context of ever-growing rodent molars.</title>
        <authorList>
            <person name="Calamari Z.T."/>
            <person name="Song A."/>
            <person name="Cohen E."/>
            <person name="Akter M."/>
            <person name="Roy R.D."/>
            <person name="Hallikas O."/>
            <person name="Christensen M.M."/>
            <person name="Li P."/>
            <person name="Marangoni P."/>
            <person name="Jernvall J."/>
            <person name="Klein O.D."/>
        </authorList>
    </citation>
    <scope>NUCLEOTIDE SEQUENCE [LARGE SCALE GENOMIC DNA]</scope>
    <source>
        <strain evidence="11">V071</strain>
    </source>
</reference>
<organism evidence="11 12">
    <name type="scientific">Myodes glareolus</name>
    <name type="common">Bank vole</name>
    <name type="synonym">Clethrionomys glareolus</name>
    <dbReference type="NCBI Taxonomy" id="447135"/>
    <lineage>
        <taxon>Eukaryota</taxon>
        <taxon>Metazoa</taxon>
        <taxon>Chordata</taxon>
        <taxon>Craniata</taxon>
        <taxon>Vertebrata</taxon>
        <taxon>Euteleostomi</taxon>
        <taxon>Mammalia</taxon>
        <taxon>Eutheria</taxon>
        <taxon>Euarchontoglires</taxon>
        <taxon>Glires</taxon>
        <taxon>Rodentia</taxon>
        <taxon>Myomorpha</taxon>
        <taxon>Muroidea</taxon>
        <taxon>Cricetidae</taxon>
        <taxon>Arvicolinae</taxon>
        <taxon>Myodes</taxon>
    </lineage>
</organism>
<dbReference type="GO" id="GO:0005829">
    <property type="term" value="C:cytosol"/>
    <property type="evidence" value="ECO:0007669"/>
    <property type="project" value="TreeGrafter"/>
</dbReference>
<dbReference type="PROSITE" id="PS00647">
    <property type="entry name" value="THYMID_PHOSPHORYLASE"/>
    <property type="match status" value="1"/>
</dbReference>
<gene>
    <name evidence="11" type="ORF">U0070_014322</name>
</gene>
<evidence type="ECO:0000256" key="8">
    <source>
        <dbReference type="PIRSR" id="PIRSR603782-1"/>
    </source>
</evidence>
<dbReference type="InterPro" id="IPR017872">
    <property type="entry name" value="Pyrmidine_PPase_CS"/>
</dbReference>
<keyword evidence="5" id="KW-0328">Glycosyltransferase</keyword>
<evidence type="ECO:0000259" key="10">
    <source>
        <dbReference type="PROSITE" id="PS51352"/>
    </source>
</evidence>
<dbReference type="Gene3D" id="3.40.1030.10">
    <property type="entry name" value="Nucleoside phosphorylase/phosphoribosyltransferase catalytic domain"/>
    <property type="match status" value="2"/>
</dbReference>
<dbReference type="Pfam" id="PF07004">
    <property type="entry name" value="SHIPPO-rpt"/>
    <property type="match status" value="2"/>
</dbReference>
<evidence type="ECO:0000256" key="5">
    <source>
        <dbReference type="ARBA" id="ARBA00022676"/>
    </source>
</evidence>
<dbReference type="AlphaFoldDB" id="A0AAW0IR31"/>
<keyword evidence="9" id="KW-1015">Disulfide bond</keyword>
<feature type="disulfide bond" description="Redox-active" evidence="9">
    <location>
        <begin position="731"/>
        <end position="735"/>
    </location>
</feature>
<dbReference type="SUPFAM" id="SSF47648">
    <property type="entry name" value="Nucleoside phosphorylase/phosphoribosyltransferase N-terminal domain"/>
    <property type="match status" value="1"/>
</dbReference>
<dbReference type="GO" id="GO:0005743">
    <property type="term" value="C:mitochondrial inner membrane"/>
    <property type="evidence" value="ECO:0007669"/>
    <property type="project" value="UniProtKB-SubCell"/>
</dbReference>
<evidence type="ECO:0000313" key="11">
    <source>
        <dbReference type="EMBL" id="KAK7816979.1"/>
    </source>
</evidence>
<dbReference type="Gene3D" id="3.40.30.10">
    <property type="entry name" value="Glutaredoxin"/>
    <property type="match status" value="1"/>
</dbReference>
<comment type="subcellular location">
    <subcellularLocation>
        <location evidence="1">Mitochondrion inner membrane</location>
        <topology evidence="1">Single-pass membrane protein</topology>
    </subcellularLocation>
</comment>
<evidence type="ECO:0000256" key="6">
    <source>
        <dbReference type="ARBA" id="ARBA00022679"/>
    </source>
</evidence>
<feature type="binding site" evidence="8">
    <location>
        <position position="735"/>
    </location>
    <ligand>
        <name>Cu cation</name>
        <dbReference type="ChEBI" id="CHEBI:23378"/>
    </ligand>
</feature>
<dbReference type="CDD" id="cd02968">
    <property type="entry name" value="SCO"/>
    <property type="match status" value="1"/>
</dbReference>
<dbReference type="Proteomes" id="UP001488838">
    <property type="component" value="Unassembled WGS sequence"/>
</dbReference>
<evidence type="ECO:0000313" key="12">
    <source>
        <dbReference type="Proteomes" id="UP001488838"/>
    </source>
</evidence>
<evidence type="ECO:0000256" key="4">
    <source>
        <dbReference type="ARBA" id="ARBA00011738"/>
    </source>
</evidence>
<protein>
    <recommendedName>
        <fullName evidence="10">Thioredoxin domain-containing protein</fullName>
    </recommendedName>
</protein>
<dbReference type="GO" id="GO:0006213">
    <property type="term" value="P:pyrimidine nucleoside metabolic process"/>
    <property type="evidence" value="ECO:0007669"/>
    <property type="project" value="InterPro"/>
</dbReference>
<dbReference type="GO" id="GO:0008535">
    <property type="term" value="P:respiratory chain complex IV assembly"/>
    <property type="evidence" value="ECO:0007669"/>
    <property type="project" value="UniProtKB-ARBA"/>
</dbReference>
<keyword evidence="7 8" id="KW-0186">Copper</keyword>
<comment type="similarity">
    <text evidence="2">Belongs to the thymidine/pyrimidine-nucleoside phosphorylase family.</text>
</comment>
<dbReference type="NCBIfam" id="NF004490">
    <property type="entry name" value="PRK05820.1"/>
    <property type="match status" value="1"/>
</dbReference>
<comment type="caution">
    <text evidence="11">The sequence shown here is derived from an EMBL/GenBank/DDBJ whole genome shotgun (WGS) entry which is preliminary data.</text>
</comment>
<evidence type="ECO:0000256" key="1">
    <source>
        <dbReference type="ARBA" id="ARBA00004434"/>
    </source>
</evidence>
<comment type="subunit">
    <text evidence="4">Homodimer.</text>
</comment>
<dbReference type="Pfam" id="PF02630">
    <property type="entry name" value="SCO1-SenC"/>
    <property type="match status" value="1"/>
</dbReference>
<dbReference type="InterPro" id="IPR017459">
    <property type="entry name" value="Glycosyl_Trfase_fam3_N_dom"/>
</dbReference>
<evidence type="ECO:0000256" key="7">
    <source>
        <dbReference type="ARBA" id="ARBA00023008"/>
    </source>
</evidence>
<dbReference type="InterPro" id="IPR000312">
    <property type="entry name" value="Glycosyl_Trfase_fam3"/>
</dbReference>
<dbReference type="GO" id="GO:0046872">
    <property type="term" value="F:metal ion binding"/>
    <property type="evidence" value="ECO:0007669"/>
    <property type="project" value="UniProtKB-KW"/>
</dbReference>
<dbReference type="InterPro" id="IPR000053">
    <property type="entry name" value="Thymidine/pyrmidine_PPase"/>
</dbReference>
<dbReference type="InterPro" id="IPR013766">
    <property type="entry name" value="Thioredoxin_domain"/>
</dbReference>
<keyword evidence="12" id="KW-1185">Reference proteome</keyword>
<dbReference type="InterPro" id="IPR036566">
    <property type="entry name" value="PYNP-like_C_sf"/>
</dbReference>
<dbReference type="Gene3D" id="1.20.970.10">
    <property type="entry name" value="Transferase, Pyrimidine Nucleoside Phosphorylase, Chain C"/>
    <property type="match status" value="1"/>
</dbReference>
<dbReference type="PROSITE" id="PS51352">
    <property type="entry name" value="THIOREDOXIN_2"/>
    <property type="match status" value="1"/>
</dbReference>
<evidence type="ECO:0000256" key="3">
    <source>
        <dbReference type="ARBA" id="ARBA00010996"/>
    </source>
</evidence>
<dbReference type="Gene3D" id="3.90.1170.30">
    <property type="entry name" value="Pyrimidine nucleoside phosphorylase-like, C-terminal domain"/>
    <property type="match status" value="1"/>
</dbReference>
<dbReference type="GO" id="GO:0016763">
    <property type="term" value="F:pentosyltransferase activity"/>
    <property type="evidence" value="ECO:0007669"/>
    <property type="project" value="InterPro"/>
</dbReference>
<dbReference type="FunFam" id="3.40.30.10:FF:000013">
    <property type="entry name" value="Blast:Protein SCO1 homolog, mitochondrial"/>
    <property type="match status" value="1"/>
</dbReference>
<keyword evidence="8" id="KW-0479">Metal-binding</keyword>
<evidence type="ECO:0000256" key="2">
    <source>
        <dbReference type="ARBA" id="ARBA00006915"/>
    </source>
</evidence>
<dbReference type="InterPro" id="IPR003782">
    <property type="entry name" value="SCO1/SenC"/>
</dbReference>
<comment type="similarity">
    <text evidence="3">Belongs to the SCO1/2 family.</text>
</comment>
<name>A0AAW0IR31_MYOGA</name>
<dbReference type="InterPro" id="IPR036320">
    <property type="entry name" value="Glycosyl_Trfase_fam3_N_dom_sf"/>
</dbReference>
<feature type="domain" description="Thioredoxin" evidence="10">
    <location>
        <begin position="683"/>
        <end position="857"/>
    </location>
</feature>
<dbReference type="GO" id="GO:0006206">
    <property type="term" value="P:pyrimidine nucleobase metabolic process"/>
    <property type="evidence" value="ECO:0007669"/>
    <property type="project" value="InterPro"/>
</dbReference>
<dbReference type="EMBL" id="JBBHLL010000098">
    <property type="protein sequence ID" value="KAK7816979.1"/>
    <property type="molecule type" value="Genomic_DNA"/>
</dbReference>
<dbReference type="InterPro" id="IPR010736">
    <property type="entry name" value="SHIPPO-rpt"/>
</dbReference>
<dbReference type="FunFam" id="3.40.1030.10:FF:000003">
    <property type="entry name" value="Pyrimidine-nucleoside phosphorylase"/>
    <property type="match status" value="1"/>
</dbReference>
<dbReference type="Pfam" id="PF00591">
    <property type="entry name" value="Glycos_transf_3"/>
    <property type="match status" value="1"/>
</dbReference>
<sequence length="864" mass="93346">MSSEVWVGTWRPHRPRGPIAALLRGPGPKYKLPPNTGRYFPERAGNATYPSAPRHTIASRNWGILSKQQTPGPGSYTVPSLLGPRVIGKVSAPTYSIYGRSAVGSCFEDLSKTPGPCAYHVVNPGVYKTRAPQFTMLARTSLPQESTQKPGPATYSVDEVVWSPGSRGRGVPETSPIGHKVAGAMLMAIRLRGMDPEETSVLTQALADSGQQLEWPKAWHQQLVDKHSTGGVGDKVSLVLAPALAACGCKLKFSLGERENGDKGSGAGADSNPLHQVPMISGRGLGHTGGTLDKLESIPGFNVTQSPEQILRLLEEVGCCIVGQSEKLVPADGILYAARDVTATVDSVPLITASILSKKVVEGLSTLVVDVKFGGAAVFPDQEQARELANTLVRAGVGLGLRVAAALTAMDSPLGRSVGHTLEVEEALLCLDGAGPPDLRDLVIRLAGGAILWLSGQEETQDKGVARMAAALDDGSALRRFQLMLSAQGVEPGLARALCSGSPAQRRQLLPHAREQEELLAPADGTVENVLALPLARVLHELGAGRSRAGQPIRPGVGAELLVDVGQWLYRGERRSGPISSPPVRVALCGLGNRFRRSRRSFRSMVLPVLGPKAWPRLSQFKPRVLLRIPGGETLYVKSQSRHWSGQGQPQGPGLRTRLLITAVFGAGLGWAWLAAKAEKEQRRQQQRIEALRQAAVGQGDFSLLDHKGQPRCKADFRGQWVLMYFGFTHCPDICPDELEKLVQVVQKLEAEPDLPLVQPVFITVDPERDDVAAMARYVKDFHPRLLGLTGSKEQVAQASRNYRVYYTAGPKDEDQDYIVDHSIAIYLLNPDGLFTDYYGRSRSAEQIVDSVRQHIVAFQSILP</sequence>
<evidence type="ECO:0000256" key="9">
    <source>
        <dbReference type="PIRSR" id="PIRSR603782-2"/>
    </source>
</evidence>
<dbReference type="SUPFAM" id="SSF52833">
    <property type="entry name" value="Thioredoxin-like"/>
    <property type="match status" value="1"/>
</dbReference>
<dbReference type="PANTHER" id="PTHR10515:SF0">
    <property type="entry name" value="THYMIDINE PHOSPHORYLASE"/>
    <property type="match status" value="1"/>
</dbReference>
<dbReference type="PANTHER" id="PTHR10515">
    <property type="entry name" value="THYMIDINE PHOSPHORYLASE"/>
    <property type="match status" value="1"/>
</dbReference>
<keyword evidence="6" id="KW-0808">Transferase</keyword>
<dbReference type="Pfam" id="PF02885">
    <property type="entry name" value="Glycos_trans_3N"/>
    <property type="match status" value="1"/>
</dbReference>